<organism evidence="2 3">
    <name type="scientific">Acanthamoeba castellanii (strain ATCC 30010 / Neff)</name>
    <dbReference type="NCBI Taxonomy" id="1257118"/>
    <lineage>
        <taxon>Eukaryota</taxon>
        <taxon>Amoebozoa</taxon>
        <taxon>Discosea</taxon>
        <taxon>Longamoebia</taxon>
        <taxon>Centramoebida</taxon>
        <taxon>Acanthamoebidae</taxon>
        <taxon>Acanthamoeba</taxon>
    </lineage>
</organism>
<feature type="compositionally biased region" description="Polar residues" evidence="1">
    <location>
        <begin position="82"/>
        <end position="93"/>
    </location>
</feature>
<feature type="compositionally biased region" description="Polar residues" evidence="1">
    <location>
        <begin position="434"/>
        <end position="443"/>
    </location>
</feature>
<dbReference type="CDD" id="cd00030">
    <property type="entry name" value="C2"/>
    <property type="match status" value="1"/>
</dbReference>
<evidence type="ECO:0000256" key="1">
    <source>
        <dbReference type="SAM" id="MobiDB-lite"/>
    </source>
</evidence>
<feature type="compositionally biased region" description="Polar residues" evidence="1">
    <location>
        <begin position="458"/>
        <end position="474"/>
    </location>
</feature>
<evidence type="ECO:0000313" key="3">
    <source>
        <dbReference type="Proteomes" id="UP000011083"/>
    </source>
</evidence>
<dbReference type="EMBL" id="KB007869">
    <property type="protein sequence ID" value="ELR22841.1"/>
    <property type="molecule type" value="Genomic_DNA"/>
</dbReference>
<feature type="region of interest" description="Disordered" evidence="1">
    <location>
        <begin position="156"/>
        <end position="184"/>
    </location>
</feature>
<proteinExistence type="predicted"/>
<feature type="region of interest" description="Disordered" evidence="1">
    <location>
        <begin position="432"/>
        <end position="480"/>
    </location>
</feature>
<gene>
    <name evidence="2" type="ORF">ACA1_396270</name>
</gene>
<dbReference type="Proteomes" id="UP000011083">
    <property type="component" value="Unassembled WGS sequence"/>
</dbReference>
<reference evidence="2 3" key="1">
    <citation type="journal article" date="2013" name="Genome Biol.">
        <title>Genome of Acanthamoeba castellanii highlights extensive lateral gene transfer and early evolution of tyrosine kinase signaling.</title>
        <authorList>
            <person name="Clarke M."/>
            <person name="Lohan A.J."/>
            <person name="Liu B."/>
            <person name="Lagkouvardos I."/>
            <person name="Roy S."/>
            <person name="Zafar N."/>
            <person name="Bertelli C."/>
            <person name="Schilde C."/>
            <person name="Kianianmomeni A."/>
            <person name="Burglin T.R."/>
            <person name="Frech C."/>
            <person name="Turcotte B."/>
            <person name="Kopec K.O."/>
            <person name="Synnott J.M."/>
            <person name="Choo C."/>
            <person name="Paponov I."/>
            <person name="Finkler A."/>
            <person name="Soon Heng Tan C."/>
            <person name="Hutchins A.P."/>
            <person name="Weinmeier T."/>
            <person name="Rattei T."/>
            <person name="Chu J.S."/>
            <person name="Gimenez G."/>
            <person name="Irimia M."/>
            <person name="Rigden D.J."/>
            <person name="Fitzpatrick D.A."/>
            <person name="Lorenzo-Morales J."/>
            <person name="Bateman A."/>
            <person name="Chiu C.H."/>
            <person name="Tang P."/>
            <person name="Hegemann P."/>
            <person name="Fromm H."/>
            <person name="Raoult D."/>
            <person name="Greub G."/>
            <person name="Miranda-Saavedra D."/>
            <person name="Chen N."/>
            <person name="Nash P."/>
            <person name="Ginger M.L."/>
            <person name="Horn M."/>
            <person name="Schaap P."/>
            <person name="Caler L."/>
            <person name="Loftus B."/>
        </authorList>
    </citation>
    <scope>NUCLEOTIDE SEQUENCE [LARGE SCALE GENOMIC DNA]</scope>
    <source>
        <strain evidence="2 3">Neff</strain>
    </source>
</reference>
<feature type="compositionally biased region" description="Basic residues" evidence="1">
    <location>
        <begin position="116"/>
        <end position="129"/>
    </location>
</feature>
<feature type="compositionally biased region" description="Basic and acidic residues" evidence="1">
    <location>
        <begin position="94"/>
        <end position="115"/>
    </location>
</feature>
<keyword evidence="3" id="KW-1185">Reference proteome</keyword>
<dbReference type="VEuPathDB" id="AmoebaDB:ACA1_396270"/>
<dbReference type="AlphaFoldDB" id="L8HEK1"/>
<protein>
    <submittedName>
        <fullName evidence="2">Uncharacterized protein</fullName>
    </submittedName>
</protein>
<accession>L8HEK1</accession>
<sequence>MELRFEKKQASTSSKTASSNSVVAQRSLSGGHRRVGRWASLRRHKLHPDDDDVEDDDELVMHVPGGQRGGAIHGSLRHFKSIPSNSPSPASRTARSDKVKKMKNDPPEAKVDKRAKPNKTTKKASKTKKAKEAETETEDEEPTRVRVVRAFGLSRSGKHKVSSDLVPPSSTSGSHSSIGSSRDQERAAPYYCVVQVAPVEMKGQPPVRTPPTKKTPPLLRTTLEGRLCNYGGLRVEEVEWDQVVEIPSDGPQELIVEFRVYARRRYLPDRLVGRAELSLRGGQRAQPPNKRAVRQRFRTLVLEKGDAEPRALLEIIFDPPHSQRPAPGSPKPEWPFLCSGVEAVRLLAYGRGDMHLERSFLGMLPPELVERLCELVERNTGFDPFRDGEATPAAQRDRQFLVDTMRQRATSATHRWKVMRVRSVPAHALARQSMGATSASPSRSLCLPQNALSPARPRTSSMDVQATPDESSGSVAAVVGPPSPFLSRPVVSSSSSSSSAATPHRYTSLFFWHPQDLEDPVIVRGSRRKGYLTCRAVEAGNEHTLTDKHTVCYLQSTSRSDQTFMMREFKEATHKAFVWNEDTLADYVQAIEKRLQTVAILEQQRRMLIGGVPALGCTFAISVPARAVHTVHKRGLREYELVSVWFVVIDRSCFQFQFTTCTQNPSQSLCAALLAHRKVEESNFMWMLRSFGWRHEVYPPRNKQAPPPPQATTSSSCS</sequence>
<dbReference type="GeneID" id="14923804"/>
<name>L8HEK1_ACACF</name>
<feature type="compositionally biased region" description="Basic residues" evidence="1">
    <location>
        <begin position="31"/>
        <end position="46"/>
    </location>
</feature>
<feature type="compositionally biased region" description="Low complexity" evidence="1">
    <location>
        <begin position="169"/>
        <end position="181"/>
    </location>
</feature>
<dbReference type="KEGG" id="acan:ACA1_396270"/>
<dbReference type="RefSeq" id="XP_004351618.1">
    <property type="nucleotide sequence ID" value="XM_004351566.1"/>
</dbReference>
<feature type="compositionally biased region" description="Acidic residues" evidence="1">
    <location>
        <begin position="49"/>
        <end position="58"/>
    </location>
</feature>
<feature type="region of interest" description="Disordered" evidence="1">
    <location>
        <begin position="1"/>
        <end position="143"/>
    </location>
</feature>
<feature type="compositionally biased region" description="Low complexity" evidence="1">
    <location>
        <begin position="10"/>
        <end position="24"/>
    </location>
</feature>
<feature type="region of interest" description="Disordered" evidence="1">
    <location>
        <begin position="699"/>
        <end position="718"/>
    </location>
</feature>
<evidence type="ECO:0000313" key="2">
    <source>
        <dbReference type="EMBL" id="ELR22841.1"/>
    </source>
</evidence>